<accession>G0R4V1</accession>
<dbReference type="EMBL" id="GL984356">
    <property type="protein sequence ID" value="EGR27494.1"/>
    <property type="molecule type" value="Genomic_DNA"/>
</dbReference>
<sequence>MFSNNIQQFMQELQKNKEVSKKEFDDIKYIENKKIQPLKTEDIEKYLPKLKTKEELYQDLKLKQKLNWKSPGYTNSDFNKIPILRANLLRNQDFDRMYMSERSYKFPINYKGIKIPTCAKEFGDTDLNLLPEQFQEYLKQNSIKKVDWRFRPSKYGKISLDYNYFVFI</sequence>
<gene>
    <name evidence="1" type="ORF">IMG5_194970</name>
</gene>
<evidence type="ECO:0000313" key="1">
    <source>
        <dbReference type="EMBL" id="EGR27494.1"/>
    </source>
</evidence>
<dbReference type="OMA" id="DYKYQRR"/>
<dbReference type="GeneID" id="14903559"/>
<dbReference type="RefSeq" id="XP_004024404.1">
    <property type="nucleotide sequence ID" value="XM_004024355.1"/>
</dbReference>
<evidence type="ECO:0000313" key="2">
    <source>
        <dbReference type="Proteomes" id="UP000008983"/>
    </source>
</evidence>
<dbReference type="InParanoid" id="G0R4V1"/>
<dbReference type="OrthoDB" id="311826at2759"/>
<organism evidence="1 2">
    <name type="scientific">Ichthyophthirius multifiliis</name>
    <name type="common">White spot disease agent</name>
    <name type="synonym">Ich</name>
    <dbReference type="NCBI Taxonomy" id="5932"/>
    <lineage>
        <taxon>Eukaryota</taxon>
        <taxon>Sar</taxon>
        <taxon>Alveolata</taxon>
        <taxon>Ciliophora</taxon>
        <taxon>Intramacronucleata</taxon>
        <taxon>Oligohymenophorea</taxon>
        <taxon>Hymenostomatida</taxon>
        <taxon>Ophryoglenina</taxon>
        <taxon>Ichthyophthirius</taxon>
    </lineage>
</organism>
<protein>
    <submittedName>
        <fullName evidence="1">Uncharacterized protein</fullName>
    </submittedName>
</protein>
<keyword evidence="2" id="KW-1185">Reference proteome</keyword>
<reference evidence="1 2" key="1">
    <citation type="submission" date="2011-07" db="EMBL/GenBank/DDBJ databases">
        <authorList>
            <person name="Coyne R."/>
            <person name="Brami D."/>
            <person name="Johnson J."/>
            <person name="Hostetler J."/>
            <person name="Hannick L."/>
            <person name="Clark T."/>
            <person name="Cassidy-Hanley D."/>
            <person name="Inman J."/>
        </authorList>
    </citation>
    <scope>NUCLEOTIDE SEQUENCE [LARGE SCALE GENOMIC DNA]</scope>
    <source>
        <strain evidence="1 2">G5</strain>
    </source>
</reference>
<dbReference type="AlphaFoldDB" id="G0R4V1"/>
<proteinExistence type="predicted"/>
<dbReference type="Proteomes" id="UP000008983">
    <property type="component" value="Unassembled WGS sequence"/>
</dbReference>
<name>G0R4V1_ICHMU</name>
<dbReference type="eggNOG" id="ENOG502SSE8">
    <property type="taxonomic scope" value="Eukaryota"/>
</dbReference>